<dbReference type="Gene3D" id="3.30.450.20">
    <property type="entry name" value="PAS domain"/>
    <property type="match status" value="1"/>
</dbReference>
<proteinExistence type="predicted"/>
<dbReference type="InterPro" id="IPR013656">
    <property type="entry name" value="PAS_4"/>
</dbReference>
<dbReference type="InterPro" id="IPR035965">
    <property type="entry name" value="PAS-like_dom_sf"/>
</dbReference>
<evidence type="ECO:0000259" key="4">
    <source>
        <dbReference type="PROSITE" id="PS50113"/>
    </source>
</evidence>
<gene>
    <name evidence="5" type="ORF">CIG75_18035</name>
</gene>
<dbReference type="GO" id="GO:0016020">
    <property type="term" value="C:membrane"/>
    <property type="evidence" value="ECO:0007669"/>
    <property type="project" value="InterPro"/>
</dbReference>
<dbReference type="NCBIfam" id="TIGR00229">
    <property type="entry name" value="sensory_box"/>
    <property type="match status" value="1"/>
</dbReference>
<dbReference type="InterPro" id="IPR000014">
    <property type="entry name" value="PAS"/>
</dbReference>
<dbReference type="SMART" id="SM00283">
    <property type="entry name" value="MA"/>
    <property type="match status" value="1"/>
</dbReference>
<organism evidence="5 6">
    <name type="scientific">Tumebacillus algifaecis</name>
    <dbReference type="NCBI Taxonomy" id="1214604"/>
    <lineage>
        <taxon>Bacteria</taxon>
        <taxon>Bacillati</taxon>
        <taxon>Bacillota</taxon>
        <taxon>Bacilli</taxon>
        <taxon>Bacillales</taxon>
        <taxon>Alicyclobacillaceae</taxon>
        <taxon>Tumebacillus</taxon>
    </lineage>
</organism>
<dbReference type="KEGG" id="tab:CIG75_18035"/>
<dbReference type="Pfam" id="PF00015">
    <property type="entry name" value="MCPsignal"/>
    <property type="match status" value="1"/>
</dbReference>
<dbReference type="PROSITE" id="PS50111">
    <property type="entry name" value="CHEMOTAXIS_TRANSDUC_2"/>
    <property type="match status" value="1"/>
</dbReference>
<evidence type="ECO:0000256" key="2">
    <source>
        <dbReference type="PROSITE-ProRule" id="PRU00284"/>
    </source>
</evidence>
<accession>A0A223D530</accession>
<feature type="domain" description="Methyl-accepting transducer" evidence="3">
    <location>
        <begin position="124"/>
        <end position="304"/>
    </location>
</feature>
<dbReference type="PROSITE" id="PS50113">
    <property type="entry name" value="PAC"/>
    <property type="match status" value="1"/>
</dbReference>
<dbReference type="EMBL" id="CP022657">
    <property type="protein sequence ID" value="ASS76681.1"/>
    <property type="molecule type" value="Genomic_DNA"/>
</dbReference>
<protein>
    <submittedName>
        <fullName evidence="5">Chemotaxis protein</fullName>
    </submittedName>
</protein>
<dbReference type="Proteomes" id="UP000214688">
    <property type="component" value="Chromosome"/>
</dbReference>
<dbReference type="InterPro" id="IPR004089">
    <property type="entry name" value="MCPsignal_dom"/>
</dbReference>
<feature type="domain" description="PAC" evidence="4">
    <location>
        <begin position="83"/>
        <end position="137"/>
    </location>
</feature>
<evidence type="ECO:0000256" key="1">
    <source>
        <dbReference type="ARBA" id="ARBA00023224"/>
    </source>
</evidence>
<dbReference type="Gene3D" id="1.10.287.950">
    <property type="entry name" value="Methyl-accepting chemotaxis protein"/>
    <property type="match status" value="1"/>
</dbReference>
<dbReference type="OrthoDB" id="9765776at2"/>
<dbReference type="InterPro" id="IPR000700">
    <property type="entry name" value="PAS-assoc_C"/>
</dbReference>
<dbReference type="PANTHER" id="PTHR32089">
    <property type="entry name" value="METHYL-ACCEPTING CHEMOTAXIS PROTEIN MCPB"/>
    <property type="match status" value="1"/>
</dbReference>
<evidence type="ECO:0000313" key="5">
    <source>
        <dbReference type="EMBL" id="ASS76681.1"/>
    </source>
</evidence>
<dbReference type="CDD" id="cd00130">
    <property type="entry name" value="PAS"/>
    <property type="match status" value="1"/>
</dbReference>
<dbReference type="GO" id="GO:0007165">
    <property type="term" value="P:signal transduction"/>
    <property type="evidence" value="ECO:0007669"/>
    <property type="project" value="UniProtKB-KW"/>
</dbReference>
<sequence length="304" mass="33833">MKVETTSTQVLNEKAVLAALEQSLAMIEFNTQGEVLWANENFARAMGYRVSELPGLHHRQFCPPDFVRSADYEKLWDSLRRGKKFQEKILRVTKDGRSLWLEATYIPILNEVGQVIAVLKVATDITAREAATSNLTLELQQMAESLFRRTEDGIKRNQQLADAIERVMHDNESNLTSLHDLEQQTGAVRRIVQTIRDFASQTNLLALNAAIEAAHAGEHGLGFNVVATEVRKLAKHVQEAAQEIQATVLGISKQVDKVSGGTKNSQQAIEESQHQIQQAVDEFAGIGEAAEKLDMQAKTLSQMM</sequence>
<dbReference type="SUPFAM" id="SSF58104">
    <property type="entry name" value="Methyl-accepting chemotaxis protein (MCP) signaling domain"/>
    <property type="match status" value="1"/>
</dbReference>
<dbReference type="InterPro" id="IPR001610">
    <property type="entry name" value="PAC"/>
</dbReference>
<keyword evidence="1 2" id="KW-0807">Transducer</keyword>
<evidence type="ECO:0000313" key="6">
    <source>
        <dbReference type="Proteomes" id="UP000214688"/>
    </source>
</evidence>
<reference evidence="5 6" key="1">
    <citation type="journal article" date="2015" name="Int. J. Syst. Evol. Microbiol.">
        <title>Tumebacillus algifaecis sp. nov., isolated from decomposing algal scum.</title>
        <authorList>
            <person name="Wu Y.F."/>
            <person name="Zhang B."/>
            <person name="Xing P."/>
            <person name="Wu Q.L."/>
            <person name="Liu S.J."/>
        </authorList>
    </citation>
    <scope>NUCLEOTIDE SEQUENCE [LARGE SCALE GENOMIC DNA]</scope>
    <source>
        <strain evidence="5 6">THMBR28</strain>
    </source>
</reference>
<evidence type="ECO:0000259" key="3">
    <source>
        <dbReference type="PROSITE" id="PS50111"/>
    </source>
</evidence>
<dbReference type="SUPFAM" id="SSF55785">
    <property type="entry name" value="PYP-like sensor domain (PAS domain)"/>
    <property type="match status" value="1"/>
</dbReference>
<name>A0A223D530_9BACL</name>
<dbReference type="PANTHER" id="PTHR32089:SF112">
    <property type="entry name" value="LYSOZYME-LIKE PROTEIN-RELATED"/>
    <property type="match status" value="1"/>
</dbReference>
<dbReference type="Pfam" id="PF08448">
    <property type="entry name" value="PAS_4"/>
    <property type="match status" value="1"/>
</dbReference>
<keyword evidence="6" id="KW-1185">Reference proteome</keyword>
<dbReference type="SMART" id="SM00086">
    <property type="entry name" value="PAC"/>
    <property type="match status" value="1"/>
</dbReference>
<dbReference type="AlphaFoldDB" id="A0A223D530"/>